<reference evidence="3" key="1">
    <citation type="journal article" date="2021" name="Front. Plant Sci.">
        <title>Chromosome-Scale Genome Assembly for Chinese Sour Jujube and Insights Into Its Genome Evolution and Domestication Signature.</title>
        <authorList>
            <person name="Shen L.-Y."/>
            <person name="Luo H."/>
            <person name="Wang X.-L."/>
            <person name="Wang X.-M."/>
            <person name="Qiu X.-J."/>
            <person name="Liu H."/>
            <person name="Zhou S.-S."/>
            <person name="Jia K.-H."/>
            <person name="Nie S."/>
            <person name="Bao Y.-T."/>
            <person name="Zhang R.-G."/>
            <person name="Yun Q.-Z."/>
            <person name="Chai Y.-H."/>
            <person name="Lu J.-Y."/>
            <person name="Li Y."/>
            <person name="Zhao S.-W."/>
            <person name="Mao J.-F."/>
            <person name="Jia S.-G."/>
            <person name="Mao Y.-M."/>
        </authorList>
    </citation>
    <scope>NUCLEOTIDE SEQUENCE</scope>
    <source>
        <strain evidence="3">AT0</strain>
        <tissue evidence="3">Leaf</tissue>
    </source>
</reference>
<dbReference type="Gene3D" id="3.40.50.2000">
    <property type="entry name" value="Glycogen Phosphorylase B"/>
    <property type="match status" value="2"/>
</dbReference>
<name>A0A978UMV1_ZIZJJ</name>
<dbReference type="SUPFAM" id="SSF53756">
    <property type="entry name" value="UDP-Glycosyltransferase/glycogen phosphorylase"/>
    <property type="match status" value="1"/>
</dbReference>
<dbReference type="PANTHER" id="PTHR48047:SF28">
    <property type="entry name" value="F11M15.8 PROTEIN"/>
    <property type="match status" value="1"/>
</dbReference>
<dbReference type="AlphaFoldDB" id="A0A978UMV1"/>
<proteinExistence type="inferred from homology"/>
<sequence length="345" mass="37726">MSTGSNGKPHILVFPFPAQGHLPPLLDLTHQLSLKDLTITILITPKNLPSLTPLLSLHPNIQTLILPFPSHPKVPPGVENVKDLGNHGTVPVICAMANLQEPIIQWFESHPNPPVAILSDFFLGWTLQLAKRIKVPRFTFFSSGAFLSCILHYCWRNPGTYLGRPVVDFPDLPNSPSFREDNLPSTFRRYTESDPEMQIMRNGMIANTESSGVVFNSFDALEGVYFHHLRTRIGLPRVYGVGPLSLLGVAAHSSNRVNPNDNSGLGSETLVEDMGVAVKVCEGADGVPDSAELAKAIAESMSLDAPQKVKAKELKEKALEAVKEGGSSLKDLDEFVKELEQLIVT</sequence>
<accession>A0A978UMV1</accession>
<dbReference type="PANTHER" id="PTHR48047">
    <property type="entry name" value="GLYCOSYLTRANSFERASE"/>
    <property type="match status" value="1"/>
</dbReference>
<protein>
    <recommendedName>
        <fullName evidence="5">UDP-glycosyltransferase 89A2-like</fullName>
    </recommendedName>
</protein>
<dbReference type="GO" id="GO:0035251">
    <property type="term" value="F:UDP-glucosyltransferase activity"/>
    <property type="evidence" value="ECO:0007669"/>
    <property type="project" value="TreeGrafter"/>
</dbReference>
<dbReference type="EMBL" id="JAEACU010000010">
    <property type="protein sequence ID" value="KAH7516153.1"/>
    <property type="molecule type" value="Genomic_DNA"/>
</dbReference>
<evidence type="ECO:0000313" key="4">
    <source>
        <dbReference type="Proteomes" id="UP000813462"/>
    </source>
</evidence>
<comment type="similarity">
    <text evidence="1">Belongs to the UDP-glycosyltransferase family.</text>
</comment>
<evidence type="ECO:0008006" key="5">
    <source>
        <dbReference type="Google" id="ProtNLM"/>
    </source>
</evidence>
<gene>
    <name evidence="3" type="ORF">FEM48_Zijuj10G0105000</name>
</gene>
<dbReference type="Proteomes" id="UP000813462">
    <property type="component" value="Unassembled WGS sequence"/>
</dbReference>
<keyword evidence="2" id="KW-0328">Glycosyltransferase</keyword>
<comment type="caution">
    <text evidence="3">The sequence shown here is derived from an EMBL/GenBank/DDBJ whole genome shotgun (WGS) entry which is preliminary data.</text>
</comment>
<evidence type="ECO:0000256" key="2">
    <source>
        <dbReference type="ARBA" id="ARBA00022676"/>
    </source>
</evidence>
<keyword evidence="2" id="KW-0808">Transferase</keyword>
<organism evidence="3 4">
    <name type="scientific">Ziziphus jujuba var. spinosa</name>
    <dbReference type="NCBI Taxonomy" id="714518"/>
    <lineage>
        <taxon>Eukaryota</taxon>
        <taxon>Viridiplantae</taxon>
        <taxon>Streptophyta</taxon>
        <taxon>Embryophyta</taxon>
        <taxon>Tracheophyta</taxon>
        <taxon>Spermatophyta</taxon>
        <taxon>Magnoliopsida</taxon>
        <taxon>eudicotyledons</taxon>
        <taxon>Gunneridae</taxon>
        <taxon>Pentapetalae</taxon>
        <taxon>rosids</taxon>
        <taxon>fabids</taxon>
        <taxon>Rosales</taxon>
        <taxon>Rhamnaceae</taxon>
        <taxon>Paliureae</taxon>
        <taxon>Ziziphus</taxon>
    </lineage>
</organism>
<evidence type="ECO:0000256" key="1">
    <source>
        <dbReference type="ARBA" id="ARBA00009995"/>
    </source>
</evidence>
<evidence type="ECO:0000313" key="3">
    <source>
        <dbReference type="EMBL" id="KAH7516153.1"/>
    </source>
</evidence>